<feature type="transmembrane region" description="Helical" evidence="1">
    <location>
        <begin position="12"/>
        <end position="34"/>
    </location>
</feature>
<dbReference type="PANTHER" id="PTHR43592">
    <property type="entry name" value="CAAX AMINO TERMINAL PROTEASE"/>
    <property type="match status" value="1"/>
</dbReference>
<dbReference type="EMBL" id="NHNT01000002">
    <property type="protein sequence ID" value="OUZ40015.1"/>
    <property type="molecule type" value="Genomic_DNA"/>
</dbReference>
<organism evidence="3 4">
    <name type="scientific">Solibacillus kalamii</name>
    <dbReference type="NCBI Taxonomy" id="1748298"/>
    <lineage>
        <taxon>Bacteria</taxon>
        <taxon>Bacillati</taxon>
        <taxon>Bacillota</taxon>
        <taxon>Bacilli</taxon>
        <taxon>Bacillales</taxon>
        <taxon>Caryophanaceae</taxon>
        <taxon>Solibacillus</taxon>
    </lineage>
</organism>
<evidence type="ECO:0000256" key="1">
    <source>
        <dbReference type="SAM" id="Phobius"/>
    </source>
</evidence>
<gene>
    <name evidence="3" type="ORF">CBM15_05750</name>
</gene>
<dbReference type="PANTHER" id="PTHR43592:SF15">
    <property type="entry name" value="CAAX AMINO TERMINAL PROTEASE FAMILY PROTEIN"/>
    <property type="match status" value="1"/>
</dbReference>
<evidence type="ECO:0000313" key="4">
    <source>
        <dbReference type="Proteomes" id="UP000196594"/>
    </source>
</evidence>
<keyword evidence="4" id="KW-1185">Reference proteome</keyword>
<keyword evidence="1" id="KW-1133">Transmembrane helix</keyword>
<accession>A0ABX3ZKV7</accession>
<keyword evidence="3" id="KW-0482">Metalloprotease</keyword>
<comment type="caution">
    <text evidence="3">The sequence shown here is derived from an EMBL/GenBank/DDBJ whole genome shotgun (WGS) entry which is preliminary data.</text>
</comment>
<sequence length="290" mass="34087">MDYSELKNFKLRYFILFAIGIFIASFILLFLIDIPASEEWVTFFVSVSCLMYLLHQTKKWNFSFNEQPIHITMTKGRWAKYLSITASFQLITVVITTILFTILYLIFEEHIRELFSFFPMLNLDEVRPSFLVYVLFFINICILAPIYEEMLFRGILLRRFTLRWSPQKSIIISSLIFGVIHLNPINVVFAFALGCVLGYAYLKTKNIVIPMLLHSFNNFLAYLQFVYTNQTTKLDLPTTEAAQQELLINVAFFFILAAIIIFLLVKYYKNFRQLKNPAPIMEEQTNNEMI</sequence>
<feature type="transmembrane region" description="Helical" evidence="1">
    <location>
        <begin position="246"/>
        <end position="265"/>
    </location>
</feature>
<dbReference type="RefSeq" id="WP_087616167.1">
    <property type="nucleotide sequence ID" value="NZ_JAFBEY010000001.1"/>
</dbReference>
<name>A0ABX3ZKV7_9BACL</name>
<dbReference type="InterPro" id="IPR003675">
    <property type="entry name" value="Rce1/LyrA-like_dom"/>
</dbReference>
<feature type="transmembrane region" description="Helical" evidence="1">
    <location>
        <begin position="130"/>
        <end position="148"/>
    </location>
</feature>
<dbReference type="Pfam" id="PF02517">
    <property type="entry name" value="Rce1-like"/>
    <property type="match status" value="1"/>
</dbReference>
<keyword evidence="1" id="KW-0472">Membrane</keyword>
<feature type="domain" description="CAAX prenyl protease 2/Lysostaphin resistance protein A-like" evidence="2">
    <location>
        <begin position="133"/>
        <end position="220"/>
    </location>
</feature>
<keyword evidence="1" id="KW-0812">Transmembrane</keyword>
<evidence type="ECO:0000313" key="3">
    <source>
        <dbReference type="EMBL" id="OUZ40015.1"/>
    </source>
</evidence>
<keyword evidence="3" id="KW-0378">Hydrolase</keyword>
<dbReference type="GO" id="GO:0008237">
    <property type="term" value="F:metallopeptidase activity"/>
    <property type="evidence" value="ECO:0007669"/>
    <property type="project" value="UniProtKB-KW"/>
</dbReference>
<dbReference type="Proteomes" id="UP000196594">
    <property type="component" value="Unassembled WGS sequence"/>
</dbReference>
<feature type="transmembrane region" description="Helical" evidence="1">
    <location>
        <begin position="78"/>
        <end position="107"/>
    </location>
</feature>
<evidence type="ECO:0000259" key="2">
    <source>
        <dbReference type="Pfam" id="PF02517"/>
    </source>
</evidence>
<protein>
    <submittedName>
        <fullName evidence="3">CPBP family intramembrane metalloprotease</fullName>
    </submittedName>
</protein>
<keyword evidence="3" id="KW-0645">Protease</keyword>
<proteinExistence type="predicted"/>
<feature type="transmembrane region" description="Helical" evidence="1">
    <location>
        <begin position="169"/>
        <end position="202"/>
    </location>
</feature>
<reference evidence="3 4" key="1">
    <citation type="journal article" date="2017" name="Int. J. Syst. Evol. Microbiol.">
        <title>Solibacillus kalamii sp. nov., isolated from a high-efficiency particulate arrestance filter system used in the International Space Station.</title>
        <authorList>
            <person name="Checinska Sielaff A."/>
            <person name="Kumar R.M."/>
            <person name="Pal D."/>
            <person name="Mayilraj S."/>
            <person name="Venkateswaran K."/>
        </authorList>
    </citation>
    <scope>NUCLEOTIDE SEQUENCE [LARGE SCALE GENOMIC DNA]</scope>
    <source>
        <strain evidence="3 4">ISSFR-015</strain>
    </source>
</reference>